<name>A0A133P9A8_FUSNU</name>
<dbReference type="Proteomes" id="UP000070401">
    <property type="component" value="Unassembled WGS sequence"/>
</dbReference>
<proteinExistence type="predicted"/>
<dbReference type="EMBL" id="LRPY01000033">
    <property type="protein sequence ID" value="KXA25177.1"/>
    <property type="molecule type" value="Genomic_DNA"/>
</dbReference>
<evidence type="ECO:0000313" key="1">
    <source>
        <dbReference type="EMBL" id="KXA25177.1"/>
    </source>
</evidence>
<evidence type="ECO:0000313" key="2">
    <source>
        <dbReference type="Proteomes" id="UP000070401"/>
    </source>
</evidence>
<reference evidence="2" key="1">
    <citation type="submission" date="2016-01" db="EMBL/GenBank/DDBJ databases">
        <authorList>
            <person name="Mitreva M."/>
            <person name="Pepin K.H."/>
            <person name="Mihindukulasuriya K.A."/>
            <person name="Fulton R."/>
            <person name="Fronick C."/>
            <person name="O'Laughlin M."/>
            <person name="Miner T."/>
            <person name="Herter B."/>
            <person name="Rosa B.A."/>
            <person name="Cordes M."/>
            <person name="Tomlinson C."/>
            <person name="Wollam A."/>
            <person name="Palsikar V.B."/>
            <person name="Mardis E.R."/>
            <person name="Wilson R.K."/>
        </authorList>
    </citation>
    <scope>NUCLEOTIDE SEQUENCE [LARGE SCALE GENOMIC DNA]</scope>
    <source>
        <strain evidence="2">MJR7757B</strain>
    </source>
</reference>
<comment type="caution">
    <text evidence="1">The sequence shown here is derived from an EMBL/GenBank/DDBJ whole genome shotgun (WGS) entry which is preliminary data.</text>
</comment>
<dbReference type="PATRIC" id="fig|851.8.peg.351"/>
<organism evidence="1 2">
    <name type="scientific">Fusobacterium nucleatum</name>
    <dbReference type="NCBI Taxonomy" id="851"/>
    <lineage>
        <taxon>Bacteria</taxon>
        <taxon>Fusobacteriati</taxon>
        <taxon>Fusobacteriota</taxon>
        <taxon>Fusobacteriia</taxon>
        <taxon>Fusobacteriales</taxon>
        <taxon>Fusobacteriaceae</taxon>
        <taxon>Fusobacterium</taxon>
    </lineage>
</organism>
<protein>
    <submittedName>
        <fullName evidence="1">Uncharacterized protein</fullName>
    </submittedName>
</protein>
<gene>
    <name evidence="1" type="ORF">HMPREF3221_00350</name>
</gene>
<sequence>MIELTWRDGRNPHRGLYYGYVEEIQLKIFPISKLILYYACYLFNRLFSWREIQEW</sequence>
<accession>A0A133P9A8</accession>
<dbReference type="AlphaFoldDB" id="A0A133P9A8"/>
<keyword evidence="2" id="KW-1185">Reference proteome</keyword>